<keyword evidence="1" id="KW-0805">Transcription regulation</keyword>
<dbReference type="SUPFAM" id="SSF46689">
    <property type="entry name" value="Homeodomain-like"/>
    <property type="match status" value="2"/>
</dbReference>
<evidence type="ECO:0000256" key="1">
    <source>
        <dbReference type="ARBA" id="ARBA00023015"/>
    </source>
</evidence>
<dbReference type="InterPro" id="IPR018060">
    <property type="entry name" value="HTH_AraC"/>
</dbReference>
<organism evidence="4 5">
    <name type="scientific">Eiseniibacteriota bacterium</name>
    <dbReference type="NCBI Taxonomy" id="2212470"/>
    <lineage>
        <taxon>Bacteria</taxon>
        <taxon>Candidatus Eiseniibacteriota</taxon>
    </lineage>
</organism>
<dbReference type="InterPro" id="IPR009057">
    <property type="entry name" value="Homeodomain-like_sf"/>
</dbReference>
<feature type="domain" description="HTH araC/xylS-type" evidence="3">
    <location>
        <begin position="226"/>
        <end position="324"/>
    </location>
</feature>
<dbReference type="Proteomes" id="UP000547674">
    <property type="component" value="Unassembled WGS sequence"/>
</dbReference>
<evidence type="ECO:0000313" key="4">
    <source>
        <dbReference type="EMBL" id="NNF06489.1"/>
    </source>
</evidence>
<dbReference type="NCBIfam" id="NF006902">
    <property type="entry name" value="PRK09393.1"/>
    <property type="match status" value="1"/>
</dbReference>
<dbReference type="EMBL" id="JABDJR010000269">
    <property type="protein sequence ID" value="NNF06489.1"/>
    <property type="molecule type" value="Genomic_DNA"/>
</dbReference>
<accession>A0A7Y2EAU8</accession>
<dbReference type="GO" id="GO:0043565">
    <property type="term" value="F:sequence-specific DNA binding"/>
    <property type="evidence" value="ECO:0007669"/>
    <property type="project" value="InterPro"/>
</dbReference>
<dbReference type="GO" id="GO:0003700">
    <property type="term" value="F:DNA-binding transcription factor activity"/>
    <property type="evidence" value="ECO:0007669"/>
    <property type="project" value="InterPro"/>
</dbReference>
<dbReference type="InterPro" id="IPR002818">
    <property type="entry name" value="DJ-1/PfpI"/>
</dbReference>
<dbReference type="Gene3D" id="3.40.50.880">
    <property type="match status" value="1"/>
</dbReference>
<dbReference type="AlphaFoldDB" id="A0A7Y2EAU8"/>
<proteinExistence type="predicted"/>
<gene>
    <name evidence="4" type="primary">ftrA</name>
    <name evidence="4" type="ORF">HKN21_06990</name>
</gene>
<dbReference type="Pfam" id="PF12833">
    <property type="entry name" value="HTH_18"/>
    <property type="match status" value="1"/>
</dbReference>
<dbReference type="CDD" id="cd03137">
    <property type="entry name" value="GATase1_AraC_1"/>
    <property type="match status" value="1"/>
</dbReference>
<dbReference type="InterPro" id="IPR029062">
    <property type="entry name" value="Class_I_gatase-like"/>
</dbReference>
<evidence type="ECO:0000259" key="3">
    <source>
        <dbReference type="PROSITE" id="PS01124"/>
    </source>
</evidence>
<name>A0A7Y2EAU8_UNCEI</name>
<dbReference type="SUPFAM" id="SSF52317">
    <property type="entry name" value="Class I glutamine amidotransferase-like"/>
    <property type="match status" value="1"/>
</dbReference>
<protein>
    <submittedName>
        <fullName evidence="4">Transcriptional regulator FtrA</fullName>
    </submittedName>
</protein>
<dbReference type="PANTHER" id="PTHR43130">
    <property type="entry name" value="ARAC-FAMILY TRANSCRIPTIONAL REGULATOR"/>
    <property type="match status" value="1"/>
</dbReference>
<dbReference type="SMART" id="SM00342">
    <property type="entry name" value="HTH_ARAC"/>
    <property type="match status" value="1"/>
</dbReference>
<dbReference type="Pfam" id="PF01965">
    <property type="entry name" value="DJ-1_PfpI"/>
    <property type="match status" value="1"/>
</dbReference>
<comment type="caution">
    <text evidence="4">The sequence shown here is derived from an EMBL/GenBank/DDBJ whole genome shotgun (WGS) entry which is preliminary data.</text>
</comment>
<dbReference type="Gene3D" id="1.10.10.60">
    <property type="entry name" value="Homeodomain-like"/>
    <property type="match status" value="1"/>
</dbReference>
<evidence type="ECO:0000313" key="5">
    <source>
        <dbReference type="Proteomes" id="UP000547674"/>
    </source>
</evidence>
<dbReference type="PROSITE" id="PS01124">
    <property type="entry name" value="HTH_ARAC_FAMILY_2"/>
    <property type="match status" value="1"/>
</dbReference>
<evidence type="ECO:0000256" key="2">
    <source>
        <dbReference type="ARBA" id="ARBA00023163"/>
    </source>
</evidence>
<dbReference type="InterPro" id="IPR052158">
    <property type="entry name" value="INH-QAR"/>
</dbReference>
<sequence length="331" mass="36936">MSPATSSKRATKLNPRKVVAVVYNQLCTFEYAVAVEVFGTGRKELPKPYLFKTVSIDPVPIKAQGGIQVQASTNLRQLNDAGTIVLPGWRDLSEKPPQRLLNALVKAHKNGARILSFCSGVFVLAASGLLDGKKATTHWRYTEELTRQYPQILVERDLLYVKEQSIMTAAGSAAAIDLSLFVVRQDFGAEVANALARRMVVPPHREGGQAQFIASPMAKPAKDSMSEILDWLRSNLDQEHTVESVAKHFHLSPRTLSRRFIKETGTSPHRWLLRERTFRAQQLLETSDHDVEHIASQCGFGSSQLLRFHFRRTLGTSPRAYRNTFRASATG</sequence>
<keyword evidence="2" id="KW-0804">Transcription</keyword>
<dbReference type="PANTHER" id="PTHR43130:SF3">
    <property type="entry name" value="HTH-TYPE TRANSCRIPTIONAL REGULATOR RV1931C"/>
    <property type="match status" value="1"/>
</dbReference>
<reference evidence="4 5" key="1">
    <citation type="submission" date="2020-03" db="EMBL/GenBank/DDBJ databases">
        <title>Metabolic flexibility allows generalist bacteria to become dominant in a frequently disturbed ecosystem.</title>
        <authorList>
            <person name="Chen Y.-J."/>
            <person name="Leung P.M."/>
            <person name="Bay S.K."/>
            <person name="Hugenholtz P."/>
            <person name="Kessler A.J."/>
            <person name="Shelley G."/>
            <person name="Waite D.W."/>
            <person name="Cook P.L."/>
            <person name="Greening C."/>
        </authorList>
    </citation>
    <scope>NUCLEOTIDE SEQUENCE [LARGE SCALE GENOMIC DNA]</scope>
    <source>
        <strain evidence="4">SS_bin_28</strain>
    </source>
</reference>